<dbReference type="NCBIfam" id="TIGR00912">
    <property type="entry name" value="2A0309"/>
    <property type="match status" value="1"/>
</dbReference>
<organism evidence="9 10">
    <name type="scientific">Melghirimyces algeriensis</name>
    <dbReference type="NCBI Taxonomy" id="910412"/>
    <lineage>
        <taxon>Bacteria</taxon>
        <taxon>Bacillati</taxon>
        <taxon>Bacillota</taxon>
        <taxon>Bacilli</taxon>
        <taxon>Bacillales</taxon>
        <taxon>Thermoactinomycetaceae</taxon>
        <taxon>Melghirimyces</taxon>
    </lineage>
</organism>
<gene>
    <name evidence="9" type="ORF">SAMN06264849_106104</name>
</gene>
<dbReference type="EMBL" id="FXTI01000006">
    <property type="protein sequence ID" value="SMO72107.1"/>
    <property type="molecule type" value="Genomic_DNA"/>
</dbReference>
<dbReference type="AlphaFoldDB" id="A0A521DK85"/>
<keyword evidence="7 8" id="KW-0472">Membrane</keyword>
<feature type="transmembrane region" description="Helical" evidence="8">
    <location>
        <begin position="306"/>
        <end position="328"/>
    </location>
</feature>
<feature type="transmembrane region" description="Helical" evidence="8">
    <location>
        <begin position="148"/>
        <end position="167"/>
    </location>
</feature>
<dbReference type="GO" id="GO:0016020">
    <property type="term" value="C:membrane"/>
    <property type="evidence" value="ECO:0007669"/>
    <property type="project" value="UniProtKB-SubCell"/>
</dbReference>
<feature type="transmembrane region" description="Helical" evidence="8">
    <location>
        <begin position="12"/>
        <end position="34"/>
    </location>
</feature>
<dbReference type="Proteomes" id="UP000315636">
    <property type="component" value="Unassembled WGS sequence"/>
</dbReference>
<feature type="transmembrane region" description="Helical" evidence="8">
    <location>
        <begin position="81"/>
        <end position="103"/>
    </location>
</feature>
<comment type="similarity">
    <text evidence="2">Belongs to the amino acid-polyamine-organocation (APC) superfamily. Spore germination protein (SGP) (TC 2.A.3.9) family.</text>
</comment>
<evidence type="ECO:0000256" key="4">
    <source>
        <dbReference type="ARBA" id="ARBA00022544"/>
    </source>
</evidence>
<evidence type="ECO:0000256" key="2">
    <source>
        <dbReference type="ARBA" id="ARBA00007998"/>
    </source>
</evidence>
<feature type="transmembrane region" description="Helical" evidence="8">
    <location>
        <begin position="109"/>
        <end position="136"/>
    </location>
</feature>
<dbReference type="Pfam" id="PF03845">
    <property type="entry name" value="Spore_permease"/>
    <property type="match status" value="1"/>
</dbReference>
<feature type="transmembrane region" description="Helical" evidence="8">
    <location>
        <begin position="187"/>
        <end position="207"/>
    </location>
</feature>
<evidence type="ECO:0000256" key="5">
    <source>
        <dbReference type="ARBA" id="ARBA00022692"/>
    </source>
</evidence>
<dbReference type="Gene3D" id="1.20.1740.10">
    <property type="entry name" value="Amino acid/polyamine transporter I"/>
    <property type="match status" value="1"/>
</dbReference>
<protein>
    <submittedName>
        <fullName evidence="9">Spore germination protein KB</fullName>
    </submittedName>
</protein>
<evidence type="ECO:0000313" key="9">
    <source>
        <dbReference type="EMBL" id="SMO72107.1"/>
    </source>
</evidence>
<proteinExistence type="inferred from homology"/>
<feature type="transmembrane region" description="Helical" evidence="8">
    <location>
        <begin position="334"/>
        <end position="356"/>
    </location>
</feature>
<comment type="subcellular location">
    <subcellularLocation>
        <location evidence="1">Membrane</location>
        <topology evidence="1">Multi-pass membrane protein</topology>
    </subcellularLocation>
</comment>
<evidence type="ECO:0000256" key="1">
    <source>
        <dbReference type="ARBA" id="ARBA00004141"/>
    </source>
</evidence>
<reference evidence="9 10" key="1">
    <citation type="submission" date="2017-05" db="EMBL/GenBank/DDBJ databases">
        <authorList>
            <person name="Varghese N."/>
            <person name="Submissions S."/>
        </authorList>
    </citation>
    <scope>NUCLEOTIDE SEQUENCE [LARGE SCALE GENOMIC DNA]</scope>
    <source>
        <strain evidence="9 10">DSM 45474</strain>
    </source>
</reference>
<dbReference type="PANTHER" id="PTHR34975">
    <property type="entry name" value="SPORE GERMINATION PROTEIN A2"/>
    <property type="match status" value="1"/>
</dbReference>
<evidence type="ECO:0000256" key="8">
    <source>
        <dbReference type="SAM" id="Phobius"/>
    </source>
</evidence>
<evidence type="ECO:0000256" key="6">
    <source>
        <dbReference type="ARBA" id="ARBA00022989"/>
    </source>
</evidence>
<name>A0A521DK85_9BACL</name>
<evidence type="ECO:0000313" key="10">
    <source>
        <dbReference type="Proteomes" id="UP000315636"/>
    </source>
</evidence>
<dbReference type="GO" id="GO:0009847">
    <property type="term" value="P:spore germination"/>
    <property type="evidence" value="ECO:0007669"/>
    <property type="project" value="InterPro"/>
</dbReference>
<sequence length="367" mass="41273">MIERGKISIRQFMVLTLLFVIGDAIILAPSHVIISAKQDGWISAWIGVGEALLLAVMYSLLGKRFPQQTLVEYSEQVWGRWLGKGISFLFITYIFIDCALMTYEAGDFLTIHFLMGTPIEMTISLFLLVVVLATRLGIETIARTSELLYPWVWILFLILIVSLFPQVEMENFQPILAEGFSPILKGNVYFLANVLELVILLMIFPYVNQPGKARKPYVAGMVIGTSVLAVISMMTIAVLGATVASIQQYPTYILAKKISIGDFLERVEAIVAIMWLFTLFMKISICFYASTLGLAQLFRLNDYRPLTFPLGIIAVALSLVLIPNPAFFNYTHTIWFPYSATFALLLPVLTLVLSAVRKRWFPIKKGM</sequence>
<feature type="transmembrane region" description="Helical" evidence="8">
    <location>
        <begin position="269"/>
        <end position="294"/>
    </location>
</feature>
<keyword evidence="4" id="KW-0309">Germination</keyword>
<accession>A0A521DK85</accession>
<feature type="transmembrane region" description="Helical" evidence="8">
    <location>
        <begin position="219"/>
        <end position="249"/>
    </location>
</feature>
<dbReference type="InterPro" id="IPR004761">
    <property type="entry name" value="Spore_GerAB"/>
</dbReference>
<keyword evidence="3" id="KW-0813">Transport</keyword>
<keyword evidence="6 8" id="KW-1133">Transmembrane helix</keyword>
<dbReference type="PANTHER" id="PTHR34975:SF2">
    <property type="entry name" value="SPORE GERMINATION PROTEIN A2"/>
    <property type="match status" value="1"/>
</dbReference>
<keyword evidence="5 8" id="KW-0812">Transmembrane</keyword>
<feature type="transmembrane region" description="Helical" evidence="8">
    <location>
        <begin position="40"/>
        <end position="61"/>
    </location>
</feature>
<evidence type="ECO:0000256" key="7">
    <source>
        <dbReference type="ARBA" id="ARBA00023136"/>
    </source>
</evidence>
<evidence type="ECO:0000256" key="3">
    <source>
        <dbReference type="ARBA" id="ARBA00022448"/>
    </source>
</evidence>
<dbReference type="RefSeq" id="WP_185956204.1">
    <property type="nucleotide sequence ID" value="NZ_FXTI01000006.1"/>
</dbReference>
<keyword evidence="10" id="KW-1185">Reference proteome</keyword>